<accession>A0A7W8TV51</accession>
<comment type="caution">
    <text evidence="1">The sequence shown here is derived from an EMBL/GenBank/DDBJ whole genome shotgun (WGS) entry which is preliminary data.</text>
</comment>
<proteinExistence type="predicted"/>
<protein>
    <submittedName>
        <fullName evidence="1">Uncharacterized protein</fullName>
    </submittedName>
</protein>
<dbReference type="AlphaFoldDB" id="A0A7W8TV51"/>
<reference evidence="1 2" key="1">
    <citation type="submission" date="2020-08" db="EMBL/GenBank/DDBJ databases">
        <title>Sequencing the genomes of 1000 actinobacteria strains.</title>
        <authorList>
            <person name="Klenk H.-P."/>
        </authorList>
    </citation>
    <scope>NUCLEOTIDE SEQUENCE [LARGE SCALE GENOMIC DNA]</scope>
    <source>
        <strain evidence="1 2">DSM 105783</strain>
    </source>
</reference>
<dbReference type="RefSeq" id="WP_260170542.1">
    <property type="nucleotide sequence ID" value="NZ_BAAARH010000002.1"/>
</dbReference>
<name>A0A7W8TV51_9MICC</name>
<dbReference type="Proteomes" id="UP000580797">
    <property type="component" value="Unassembled WGS sequence"/>
</dbReference>
<evidence type="ECO:0000313" key="1">
    <source>
        <dbReference type="EMBL" id="MBB5513461.1"/>
    </source>
</evidence>
<gene>
    <name evidence="1" type="ORF">HD598_002148</name>
</gene>
<sequence>MTKHYGRYEPGAWSKRYRICLVCGKVFRGYGMKPIIKKGGKP</sequence>
<dbReference type="EMBL" id="JACHDR010000001">
    <property type="protein sequence ID" value="MBB5513461.1"/>
    <property type="molecule type" value="Genomic_DNA"/>
</dbReference>
<evidence type="ECO:0000313" key="2">
    <source>
        <dbReference type="Proteomes" id="UP000580797"/>
    </source>
</evidence>
<organism evidence="1 2">
    <name type="scientific">Neomicrococcus aestuarii</name>
    <dbReference type="NCBI Taxonomy" id="556325"/>
    <lineage>
        <taxon>Bacteria</taxon>
        <taxon>Bacillati</taxon>
        <taxon>Actinomycetota</taxon>
        <taxon>Actinomycetes</taxon>
        <taxon>Micrococcales</taxon>
        <taxon>Micrococcaceae</taxon>
        <taxon>Neomicrococcus</taxon>
    </lineage>
</organism>